<comment type="caution">
    <text evidence="7">The sequence shown here is derived from an EMBL/GenBank/DDBJ whole genome shotgun (WGS) entry which is preliminary data.</text>
</comment>
<dbReference type="Proteomes" id="UP000017840">
    <property type="component" value="Unassembled WGS sequence"/>
</dbReference>
<dbReference type="PATRIC" id="fig|1324957.4.peg.1763"/>
<proteinExistence type="inferred from homology"/>
<evidence type="ECO:0000259" key="6">
    <source>
        <dbReference type="PROSITE" id="PS50893"/>
    </source>
</evidence>
<feature type="domain" description="ABC transporter" evidence="6">
    <location>
        <begin position="46"/>
        <end position="279"/>
    </location>
</feature>
<dbReference type="GO" id="GO:0016887">
    <property type="term" value="F:ATP hydrolysis activity"/>
    <property type="evidence" value="ECO:0007669"/>
    <property type="project" value="InterPro"/>
</dbReference>
<dbReference type="PANTHER" id="PTHR42711:SF5">
    <property type="entry name" value="ABC TRANSPORTER ATP-BINDING PROTEIN NATA"/>
    <property type="match status" value="1"/>
</dbReference>
<dbReference type="InterPro" id="IPR003439">
    <property type="entry name" value="ABC_transporter-like_ATP-bd"/>
</dbReference>
<evidence type="ECO:0000313" key="7">
    <source>
        <dbReference type="EMBL" id="ESP88523.1"/>
    </source>
</evidence>
<dbReference type="SMART" id="SM00382">
    <property type="entry name" value="AAA"/>
    <property type="match status" value="1"/>
</dbReference>
<evidence type="ECO:0000256" key="4">
    <source>
        <dbReference type="ARBA" id="ARBA00022840"/>
    </source>
</evidence>
<keyword evidence="3" id="KW-0547">Nucleotide-binding</keyword>
<dbReference type="GO" id="GO:0005524">
    <property type="term" value="F:ATP binding"/>
    <property type="evidence" value="ECO:0007669"/>
    <property type="project" value="UniProtKB-KW"/>
</dbReference>
<dbReference type="InterPro" id="IPR003593">
    <property type="entry name" value="AAA+_ATPase"/>
</dbReference>
<accession>V4HEK1</accession>
<gene>
    <name evidence="7" type="ORF">K933_08687</name>
</gene>
<evidence type="ECO:0000313" key="8">
    <source>
        <dbReference type="Proteomes" id="UP000017840"/>
    </source>
</evidence>
<keyword evidence="4" id="KW-0067">ATP-binding</keyword>
<dbReference type="Gene3D" id="3.40.50.300">
    <property type="entry name" value="P-loop containing nucleotide triphosphate hydrolases"/>
    <property type="match status" value="1"/>
</dbReference>
<evidence type="ECO:0000256" key="5">
    <source>
        <dbReference type="SAM" id="MobiDB-lite"/>
    </source>
</evidence>
<name>V4HEK1_9EURY</name>
<comment type="similarity">
    <text evidence="1">Belongs to the ABC transporter superfamily.</text>
</comment>
<dbReference type="EMBL" id="ASGZ01000028">
    <property type="protein sequence ID" value="ESP88523.1"/>
    <property type="molecule type" value="Genomic_DNA"/>
</dbReference>
<dbReference type="CDD" id="cd03230">
    <property type="entry name" value="ABC_DR_subfamily_A"/>
    <property type="match status" value="1"/>
</dbReference>
<keyword evidence="8" id="KW-1185">Reference proteome</keyword>
<dbReference type="STRING" id="1324957.K933_08687"/>
<evidence type="ECO:0000256" key="3">
    <source>
        <dbReference type="ARBA" id="ARBA00022741"/>
    </source>
</evidence>
<reference evidence="7 8" key="1">
    <citation type="journal article" date="2013" name="Genome Announc.">
        <title>Draft Genome Sequence of 'Candidatus Halobonum tyrrellensis' Strain G22, Isolated from the Hypersaline Waters of Lake Tyrrell, Australia.</title>
        <authorList>
            <person name="Ugalde J.A."/>
            <person name="Narasingarao P."/>
            <person name="Kuo S."/>
            <person name="Podell S."/>
            <person name="Allen E.E."/>
        </authorList>
    </citation>
    <scope>NUCLEOTIDE SEQUENCE [LARGE SCALE GENOMIC DNA]</scope>
    <source>
        <strain evidence="7 8">G22</strain>
    </source>
</reference>
<evidence type="ECO:0000256" key="2">
    <source>
        <dbReference type="ARBA" id="ARBA00022448"/>
    </source>
</evidence>
<dbReference type="SUPFAM" id="SSF52540">
    <property type="entry name" value="P-loop containing nucleoside triphosphate hydrolases"/>
    <property type="match status" value="1"/>
</dbReference>
<evidence type="ECO:0000256" key="1">
    <source>
        <dbReference type="ARBA" id="ARBA00005417"/>
    </source>
</evidence>
<dbReference type="InterPro" id="IPR027417">
    <property type="entry name" value="P-loop_NTPase"/>
</dbReference>
<dbReference type="eggNOG" id="arCOG00194">
    <property type="taxonomic scope" value="Archaea"/>
</dbReference>
<feature type="region of interest" description="Disordered" evidence="5">
    <location>
        <begin position="1"/>
        <end position="27"/>
    </location>
</feature>
<dbReference type="Pfam" id="PF00005">
    <property type="entry name" value="ABC_tran"/>
    <property type="match status" value="1"/>
</dbReference>
<dbReference type="PROSITE" id="PS50893">
    <property type="entry name" value="ABC_TRANSPORTER_2"/>
    <property type="match status" value="1"/>
</dbReference>
<sequence>MTVVSDPTRAAAGERGSDADGVGSAGAAAGTGAVRSDAAADADPAVVVRDLAKTYGDDVRALDGVSFTVDRGEVVGLLGPNGAGKTTCIKSVLGLVLPSSGSVELAGVDAHADTRRAHRRVGAMLEGARNVYWRLTVRENLAFFAGLAGRSPAALRERHDALLDRFGLAEWADTPVRNLSRGMKQKVALACTLSRDVDVAFLDEPTLGLDVESSRDLRSELRTLAREEGLTVVLSSHDMDVIEDLCDRVVILSAGRVVADDSVETLLDVFRTQTYRVVVDGAPDGLRDRLAAEYDLTEWTTDGGRTRFEVTLASGNRVADLTRTLVDAGCAIRSVDTAEPDLEEAFVRLTRGDDP</sequence>
<dbReference type="InterPro" id="IPR050763">
    <property type="entry name" value="ABC_transporter_ATP-binding"/>
</dbReference>
<organism evidence="7 8">
    <name type="scientific">Candidatus Halobonum tyrrellensis G22</name>
    <dbReference type="NCBI Taxonomy" id="1324957"/>
    <lineage>
        <taxon>Archaea</taxon>
        <taxon>Methanobacteriati</taxon>
        <taxon>Methanobacteriota</taxon>
        <taxon>Stenosarchaea group</taxon>
        <taxon>Halobacteria</taxon>
        <taxon>Halobacteriales</taxon>
        <taxon>Haloferacaceae</taxon>
        <taxon>Candidatus Halobonum</taxon>
    </lineage>
</organism>
<dbReference type="AlphaFoldDB" id="V4HEK1"/>
<protein>
    <submittedName>
        <fullName evidence="7">Multidrug ABC transporter ATPase</fullName>
    </submittedName>
</protein>
<dbReference type="PANTHER" id="PTHR42711">
    <property type="entry name" value="ABC TRANSPORTER ATP-BINDING PROTEIN"/>
    <property type="match status" value="1"/>
</dbReference>
<keyword evidence="2" id="KW-0813">Transport</keyword>